<dbReference type="EMBL" id="JAWDGP010000590">
    <property type="protein sequence ID" value="KAK3799273.1"/>
    <property type="molecule type" value="Genomic_DNA"/>
</dbReference>
<comment type="caution">
    <text evidence="1">The sequence shown here is derived from an EMBL/GenBank/DDBJ whole genome shotgun (WGS) entry which is preliminary data.</text>
</comment>
<protein>
    <submittedName>
        <fullName evidence="1">Uncharacterized protein</fullName>
    </submittedName>
</protein>
<proteinExistence type="predicted"/>
<organism evidence="1 2">
    <name type="scientific">Elysia crispata</name>
    <name type="common">lettuce slug</name>
    <dbReference type="NCBI Taxonomy" id="231223"/>
    <lineage>
        <taxon>Eukaryota</taxon>
        <taxon>Metazoa</taxon>
        <taxon>Spiralia</taxon>
        <taxon>Lophotrochozoa</taxon>
        <taxon>Mollusca</taxon>
        <taxon>Gastropoda</taxon>
        <taxon>Heterobranchia</taxon>
        <taxon>Euthyneura</taxon>
        <taxon>Panpulmonata</taxon>
        <taxon>Sacoglossa</taxon>
        <taxon>Placobranchoidea</taxon>
        <taxon>Plakobranchidae</taxon>
        <taxon>Elysia</taxon>
    </lineage>
</organism>
<dbReference type="Proteomes" id="UP001283361">
    <property type="component" value="Unassembled WGS sequence"/>
</dbReference>
<evidence type="ECO:0000313" key="2">
    <source>
        <dbReference type="Proteomes" id="UP001283361"/>
    </source>
</evidence>
<gene>
    <name evidence="1" type="ORF">RRG08_054399</name>
</gene>
<name>A0AAE1EAW0_9GAST</name>
<dbReference type="AlphaFoldDB" id="A0AAE1EAW0"/>
<evidence type="ECO:0000313" key="1">
    <source>
        <dbReference type="EMBL" id="KAK3799273.1"/>
    </source>
</evidence>
<accession>A0AAE1EAW0</accession>
<reference evidence="1" key="1">
    <citation type="journal article" date="2023" name="G3 (Bethesda)">
        <title>A reference genome for the long-term kleptoplast-retaining sea slug Elysia crispata morphotype clarki.</title>
        <authorList>
            <person name="Eastman K.E."/>
            <person name="Pendleton A.L."/>
            <person name="Shaikh M.A."/>
            <person name="Suttiyut T."/>
            <person name="Ogas R."/>
            <person name="Tomko P."/>
            <person name="Gavelis G."/>
            <person name="Widhalm J.R."/>
            <person name="Wisecaver J.H."/>
        </authorList>
    </citation>
    <scope>NUCLEOTIDE SEQUENCE</scope>
    <source>
        <strain evidence="1">ECLA1</strain>
    </source>
</reference>
<keyword evidence="2" id="KW-1185">Reference proteome</keyword>
<sequence>MKMFSLWAVRRQNCGIITEEARGTDYRCQKSWESRHLLPLTASKLLCCQSHRIITLNKSWRCALLRFHVCPVRGCHNKTEEERVKGKGTAKATSDFLSDL</sequence>